<evidence type="ECO:0000313" key="1">
    <source>
        <dbReference type="EMBL" id="SJM91518.1"/>
    </source>
</evidence>
<dbReference type="AlphaFoldDB" id="A0A1R4H5G8"/>
<reference evidence="2" key="1">
    <citation type="submission" date="2017-02" db="EMBL/GenBank/DDBJ databases">
        <authorList>
            <person name="Daims H."/>
        </authorList>
    </citation>
    <scope>NUCLEOTIDE SEQUENCE [LARGE SCALE GENOMIC DNA]</scope>
</reference>
<protein>
    <submittedName>
        <fullName evidence="1">Uncharacterized protein</fullName>
    </submittedName>
</protein>
<proteinExistence type="predicted"/>
<name>A0A1R4H5G8_9GAMM</name>
<evidence type="ECO:0000313" key="2">
    <source>
        <dbReference type="Proteomes" id="UP000195442"/>
    </source>
</evidence>
<organism evidence="1 2">
    <name type="scientific">Crenothrix polyspora</name>
    <dbReference type="NCBI Taxonomy" id="360316"/>
    <lineage>
        <taxon>Bacteria</taxon>
        <taxon>Pseudomonadati</taxon>
        <taxon>Pseudomonadota</taxon>
        <taxon>Gammaproteobacteria</taxon>
        <taxon>Methylococcales</taxon>
        <taxon>Crenotrichaceae</taxon>
        <taxon>Crenothrix</taxon>
    </lineage>
</organism>
<gene>
    <name evidence="1" type="ORF">CRENPOLYSF2_2280016</name>
</gene>
<accession>A0A1R4H5G8</accession>
<dbReference type="EMBL" id="FUKJ01000144">
    <property type="protein sequence ID" value="SJM91518.1"/>
    <property type="molecule type" value="Genomic_DNA"/>
</dbReference>
<dbReference type="Proteomes" id="UP000195442">
    <property type="component" value="Unassembled WGS sequence"/>
</dbReference>
<sequence>MAKVINDILYTLKTGSQRRVAWTVRVSNVPPFLVPSVNNINF</sequence>
<keyword evidence="2" id="KW-1185">Reference proteome</keyword>